<dbReference type="PANTHER" id="PTHR10996:SF178">
    <property type="entry name" value="2-HYDROXYACID DEHYDROGENASE YGL185C-RELATED"/>
    <property type="match status" value="1"/>
</dbReference>
<name>A0A849BKD9_9ACTN</name>
<sequence>MRILLALPEPLPGRFFSRAARERLAAVGEVDVHPTPADHRSPAATAALAEAEVLVTGWGTDLLDEEVLATAPRLRAVVHSAGSVRPVVTAGVVGRGVLVSSQARLNALPVAEYALATILLSLKGVLVAQRRYREARGAVDVRDLLSSHGVHARRVGVVGASVVGRRLLELLRPFDLEVVLADPTLEAGEAAALGAELVDLDELLRTSDVVSLHAPLLPSTRGMLDARRLALMPDGAVLVNTARGGLVDEAALVAELVAERLSAVLDVTEPEVPDPSSPLWDLPGVLLTPHVAGALGSELLRLGDGAVEEVERLAAGLPLLRPVTSQVYDRLA</sequence>
<dbReference type="Gene3D" id="3.40.50.720">
    <property type="entry name" value="NAD(P)-binding Rossmann-like Domain"/>
    <property type="match status" value="2"/>
</dbReference>
<reference evidence="4 5" key="1">
    <citation type="submission" date="2020-05" db="EMBL/GenBank/DDBJ databases">
        <title>MicrobeNet Type strains.</title>
        <authorList>
            <person name="Nicholson A.C."/>
        </authorList>
    </citation>
    <scope>NUCLEOTIDE SEQUENCE [LARGE SCALE GENOMIC DNA]</scope>
    <source>
        <strain evidence="4 5">JCM 14547</strain>
    </source>
</reference>
<dbReference type="InterPro" id="IPR050223">
    <property type="entry name" value="D-isomer_2-hydroxyacid_DH"/>
</dbReference>
<dbReference type="GO" id="GO:0051287">
    <property type="term" value="F:NAD binding"/>
    <property type="evidence" value="ECO:0007669"/>
    <property type="project" value="InterPro"/>
</dbReference>
<organism evidence="4 5">
    <name type="scientific">Pseudokineococcus marinus</name>
    <dbReference type="NCBI Taxonomy" id="351215"/>
    <lineage>
        <taxon>Bacteria</taxon>
        <taxon>Bacillati</taxon>
        <taxon>Actinomycetota</taxon>
        <taxon>Actinomycetes</taxon>
        <taxon>Kineosporiales</taxon>
        <taxon>Kineosporiaceae</taxon>
        <taxon>Pseudokineococcus</taxon>
    </lineage>
</organism>
<dbReference type="InterPro" id="IPR006140">
    <property type="entry name" value="D-isomer_DH_NAD-bd"/>
</dbReference>
<dbReference type="PROSITE" id="PS00670">
    <property type="entry name" value="D_2_HYDROXYACID_DH_2"/>
    <property type="match status" value="1"/>
</dbReference>
<dbReference type="SUPFAM" id="SSF51735">
    <property type="entry name" value="NAD(P)-binding Rossmann-fold domains"/>
    <property type="match status" value="1"/>
</dbReference>
<proteinExistence type="predicted"/>
<dbReference type="GO" id="GO:0016618">
    <property type="term" value="F:hydroxypyruvate reductase [NAD(P)H] activity"/>
    <property type="evidence" value="ECO:0007669"/>
    <property type="project" value="TreeGrafter"/>
</dbReference>
<evidence type="ECO:0000256" key="1">
    <source>
        <dbReference type="ARBA" id="ARBA00023002"/>
    </source>
</evidence>
<keyword evidence="5" id="KW-1185">Reference proteome</keyword>
<evidence type="ECO:0000313" key="5">
    <source>
        <dbReference type="Proteomes" id="UP000555552"/>
    </source>
</evidence>
<dbReference type="InterPro" id="IPR036291">
    <property type="entry name" value="NAD(P)-bd_dom_sf"/>
</dbReference>
<dbReference type="CDD" id="cd12167">
    <property type="entry name" value="2-Hacid_dh_8"/>
    <property type="match status" value="1"/>
</dbReference>
<evidence type="ECO:0000256" key="2">
    <source>
        <dbReference type="ARBA" id="ARBA00023027"/>
    </source>
</evidence>
<evidence type="ECO:0000259" key="3">
    <source>
        <dbReference type="Pfam" id="PF02826"/>
    </source>
</evidence>
<feature type="domain" description="D-isomer specific 2-hydroxyacid dehydrogenase NAD-binding" evidence="3">
    <location>
        <begin position="117"/>
        <end position="292"/>
    </location>
</feature>
<dbReference type="PANTHER" id="PTHR10996">
    <property type="entry name" value="2-HYDROXYACID DEHYDROGENASE-RELATED"/>
    <property type="match status" value="1"/>
</dbReference>
<dbReference type="Proteomes" id="UP000555552">
    <property type="component" value="Unassembled WGS sequence"/>
</dbReference>
<gene>
    <name evidence="4" type="ORF">HLB09_08245</name>
</gene>
<dbReference type="EMBL" id="JABEMA010000096">
    <property type="protein sequence ID" value="NNH23081.1"/>
    <property type="molecule type" value="Genomic_DNA"/>
</dbReference>
<keyword evidence="2" id="KW-0520">NAD</keyword>
<dbReference type="RefSeq" id="WP_171202908.1">
    <property type="nucleotide sequence ID" value="NZ_BAAANP010000001.1"/>
</dbReference>
<dbReference type="Pfam" id="PF02826">
    <property type="entry name" value="2-Hacid_dh_C"/>
    <property type="match status" value="1"/>
</dbReference>
<dbReference type="PROSITE" id="PS00671">
    <property type="entry name" value="D_2_HYDROXYACID_DH_3"/>
    <property type="match status" value="1"/>
</dbReference>
<keyword evidence="1" id="KW-0560">Oxidoreductase</keyword>
<dbReference type="GO" id="GO:0005829">
    <property type="term" value="C:cytosol"/>
    <property type="evidence" value="ECO:0007669"/>
    <property type="project" value="TreeGrafter"/>
</dbReference>
<evidence type="ECO:0000313" key="4">
    <source>
        <dbReference type="EMBL" id="NNH23081.1"/>
    </source>
</evidence>
<dbReference type="GO" id="GO:0030267">
    <property type="term" value="F:glyoxylate reductase (NADPH) activity"/>
    <property type="evidence" value="ECO:0007669"/>
    <property type="project" value="TreeGrafter"/>
</dbReference>
<comment type="caution">
    <text evidence="4">The sequence shown here is derived from an EMBL/GenBank/DDBJ whole genome shotgun (WGS) entry which is preliminary data.</text>
</comment>
<dbReference type="AlphaFoldDB" id="A0A849BKD9"/>
<dbReference type="InterPro" id="IPR029753">
    <property type="entry name" value="D-isomer_DH_CS"/>
</dbReference>
<accession>A0A849BKD9</accession>
<dbReference type="SUPFAM" id="SSF52283">
    <property type="entry name" value="Formate/glycerate dehydrogenase catalytic domain-like"/>
    <property type="match status" value="1"/>
</dbReference>
<protein>
    <submittedName>
        <fullName evidence="4">Hydroxyacid dehydrogenase</fullName>
    </submittedName>
</protein>